<dbReference type="RefSeq" id="WP_310260646.1">
    <property type="nucleotide sequence ID" value="NZ_JAVDWA010000006.1"/>
</dbReference>
<evidence type="ECO:0000313" key="2">
    <source>
        <dbReference type="Proteomes" id="UP001258181"/>
    </source>
</evidence>
<accession>A0ABU1U3U2</accession>
<reference evidence="1 2" key="1">
    <citation type="submission" date="2023-07" db="EMBL/GenBank/DDBJ databases">
        <title>Sorghum-associated microbial communities from plants grown in Nebraska, USA.</title>
        <authorList>
            <person name="Schachtman D."/>
        </authorList>
    </citation>
    <scope>NUCLEOTIDE SEQUENCE [LARGE SCALE GENOMIC DNA]</scope>
    <source>
        <strain evidence="1 2">BE211</strain>
    </source>
</reference>
<evidence type="ECO:0000313" key="1">
    <source>
        <dbReference type="EMBL" id="MDR7074155.1"/>
    </source>
</evidence>
<sequence length="1349" mass="156671">MKKSVWLKDGVSTFPVLQPMVGQHEFFQAYQNFLNDIKDAPMSRIFTLIAKWGIGKSRIGYELISEVLGIDKGWTIRNSDGDLEEVRLLKEDFEDRILPIYIRYEQMNEDYLYGDNWVGYGAYIALAKLANQNVETTIQGSIIKHLQSNLIPLGFSPQRLGEVIEKGQHSPEQLLGEDIPLLDKLVQEGMKYLSQFSIDHLHIIVDEVESEYELFRDEIHENNEERKKKLDGEAIKVITSAIKHEDSRSRHPNVSFILLCSPAIGDQIKSLEALDRRGDKLEMTQNSYADISDYIESLQREGKIRQYPEGLVEASYTIAAGNFGWLNVIMAHCDQYLDNHPEAEAGQILLDLSQSVPRFKDSLIDISQLDYIDSSPVHQPLLKKALLRQLPVPKKEYTEQEQKVLLSAKNLQGIPLFKEFIAIPLTKSDLGFYLVNNKYRPDVDHFFVNESTGEKFSLDVLIRSLETFSINAPDNYFIIGKERETFLAQVRTLYPKDEVVDAAEILYSYFEQKADQVIKETFVGPNFAFLERLNRRYAAQTGIANYLLVDEKDQELQQLLKERTKDYGKDIERTVLGFIRAFEQEYPSTETIKIKGQVSGFRSHVERDIYLGVHPKKVVDVIWASRLEKLNDIAESNLLDIGVHPIFILSSTADTEIDINKFKRDYPLAGRCVIFFQVTNLQKNVLEVLSVDREAMDIRPVAHQLATPFKAKIRAIRDEIAKVSRAWFEQIDQQGYVLRPLIFTKAEEDNLPLLAEGYTRMLIHSATSTELGIKQGVKFPQSEKYNRFCQVLKATEVRAKLDKDGYEGAKLFVKTNEDDYEVHVPLTFAGLLTYIGNTRRVFKDIQNTFFFSSVDTIKPVKIIEQWIYFLQNLKVIEVQGGTHAQNVVKATLEFQRDKVQKWRDEEYDKLVDEFKQTIDKNRLGILKADKHRGRLDVINEVLKEINLSSLQVDNVNPLDTWKEQLKLLQTFDSECKFIYDEEQWNAIPFNERIISTLNISDNDMPIWKKLRLVQLFHDYISTLQRNILAKLKEKLEFVRTKSTYKEYVLPIIQFTNALERYQTEIEYAKDYIKSSKRDTMVAQTDSLAHHLWLANYKQAIERLNIMISEIGLKKEGQNQVEWKGGSGISGRYDEMFEKFKQVVDYFVENQPIVEKWLSYFESAPIDVQQKVQSNQLDTNYHEIQIFLEAGFDEQIDAYHLTQKGNPIQLIEYSERLLKEHKNNITSLISMLNQIESSMRKIRDGYYDQELIDSVNFIYRIQHELPYQPEIGSAIQENSYEQTIAAVKKKMEQLDEDGRQFFNDKNAEFVRFEFFKDVVKSKADIDWNSYPREKEELENFGLIKTKVVLT</sequence>
<proteinExistence type="predicted"/>
<name>A0ABU1U3U2_9BACL</name>
<protein>
    <submittedName>
        <fullName evidence="1">Uncharacterized protein</fullName>
    </submittedName>
</protein>
<dbReference type="EMBL" id="JAVDWA010000006">
    <property type="protein sequence ID" value="MDR7074155.1"/>
    <property type="molecule type" value="Genomic_DNA"/>
</dbReference>
<organism evidence="1 2">
    <name type="scientific">Fictibacillus barbaricus</name>
    <dbReference type="NCBI Taxonomy" id="182136"/>
    <lineage>
        <taxon>Bacteria</taxon>
        <taxon>Bacillati</taxon>
        <taxon>Bacillota</taxon>
        <taxon>Bacilli</taxon>
        <taxon>Bacillales</taxon>
        <taxon>Fictibacillaceae</taxon>
        <taxon>Fictibacillus</taxon>
    </lineage>
</organism>
<keyword evidence="2" id="KW-1185">Reference proteome</keyword>
<comment type="caution">
    <text evidence="1">The sequence shown here is derived from an EMBL/GenBank/DDBJ whole genome shotgun (WGS) entry which is preliminary data.</text>
</comment>
<gene>
    <name evidence="1" type="ORF">J2X07_003150</name>
</gene>
<dbReference type="Proteomes" id="UP001258181">
    <property type="component" value="Unassembled WGS sequence"/>
</dbReference>